<dbReference type="InterPro" id="IPR036847">
    <property type="entry name" value="RimP_C_sf"/>
</dbReference>
<dbReference type="HAMAP" id="MF_01077">
    <property type="entry name" value="RimP"/>
    <property type="match status" value="1"/>
</dbReference>
<evidence type="ECO:0000313" key="6">
    <source>
        <dbReference type="EMBL" id="MQN00640.1"/>
    </source>
</evidence>
<evidence type="ECO:0000313" key="7">
    <source>
        <dbReference type="Proteomes" id="UP000460257"/>
    </source>
</evidence>
<dbReference type="Pfam" id="PF17384">
    <property type="entry name" value="DUF150_C"/>
    <property type="match status" value="1"/>
</dbReference>
<keyword evidence="1 3" id="KW-0963">Cytoplasm</keyword>
<dbReference type="GO" id="GO:0005829">
    <property type="term" value="C:cytosol"/>
    <property type="evidence" value="ECO:0007669"/>
    <property type="project" value="TreeGrafter"/>
</dbReference>
<evidence type="ECO:0000256" key="2">
    <source>
        <dbReference type="ARBA" id="ARBA00022517"/>
    </source>
</evidence>
<dbReference type="SUPFAM" id="SSF75420">
    <property type="entry name" value="YhbC-like, N-terminal domain"/>
    <property type="match status" value="1"/>
</dbReference>
<dbReference type="EMBL" id="VOGC01000002">
    <property type="protein sequence ID" value="MQN00640.1"/>
    <property type="molecule type" value="Genomic_DNA"/>
</dbReference>
<gene>
    <name evidence="3" type="primary">rimP</name>
    <name evidence="6" type="ORF">FRC54_01380</name>
</gene>
<dbReference type="PANTHER" id="PTHR33867">
    <property type="entry name" value="RIBOSOME MATURATION FACTOR RIMP"/>
    <property type="match status" value="1"/>
</dbReference>
<reference evidence="6" key="1">
    <citation type="journal article" date="2020" name="Appl. Environ. Microbiol.">
        <title>Medium-Chain Fatty Acid Synthesis by 'Candidatus Weimeria bifida' gen. nov., sp. nov., and 'Candidatus Pseudoramibacter fermentans' sp. nov.</title>
        <authorList>
            <person name="Scarborough M.J."/>
            <person name="Myers K.S."/>
            <person name="Donohue T.J."/>
            <person name="Noguera D.R."/>
        </authorList>
    </citation>
    <scope>NUCLEOTIDE SEQUENCE</scope>
    <source>
        <strain evidence="6">LCO1.1</strain>
    </source>
</reference>
<comment type="similarity">
    <text evidence="3">Belongs to the RimP family.</text>
</comment>
<dbReference type="GO" id="GO:0000028">
    <property type="term" value="P:ribosomal small subunit assembly"/>
    <property type="evidence" value="ECO:0007669"/>
    <property type="project" value="TreeGrafter"/>
</dbReference>
<organism evidence="6 7">
    <name type="scientific">Candidatus Weimeria bifida</name>
    <dbReference type="NCBI Taxonomy" id="2599074"/>
    <lineage>
        <taxon>Bacteria</taxon>
        <taxon>Bacillati</taxon>
        <taxon>Bacillota</taxon>
        <taxon>Clostridia</taxon>
        <taxon>Lachnospirales</taxon>
        <taxon>Lachnospiraceae</taxon>
        <taxon>Candidatus Weimeria</taxon>
    </lineage>
</organism>
<dbReference type="GO" id="GO:0006412">
    <property type="term" value="P:translation"/>
    <property type="evidence" value="ECO:0007669"/>
    <property type="project" value="TreeGrafter"/>
</dbReference>
<sequence>MSAKEYERKTEEFITPILERKGLSLWDVVFEKQGKEYYLTAYIDKPGGVTVDDCEEVSREMNEILDREDYIRENYTFVVSSPGLDRPLKRERDFINSIGREVEIKTYKAIDGTKEFTGVLKAYDQDTVTVDEGGGDRVFDRKDIAMIRLAFEI</sequence>
<feature type="domain" description="Ribosome maturation factor RimP N-terminal" evidence="4">
    <location>
        <begin position="14"/>
        <end position="85"/>
    </location>
</feature>
<keyword evidence="2 3" id="KW-0690">Ribosome biogenesis</keyword>
<dbReference type="PANTHER" id="PTHR33867:SF1">
    <property type="entry name" value="RIBOSOME MATURATION FACTOR RIMP"/>
    <property type="match status" value="1"/>
</dbReference>
<comment type="function">
    <text evidence="3">Required for maturation of 30S ribosomal subunits.</text>
</comment>
<name>A0A6N7IXC2_9FIRM</name>
<comment type="subcellular location">
    <subcellularLocation>
        <location evidence="3">Cytoplasm</location>
    </subcellularLocation>
</comment>
<dbReference type="SUPFAM" id="SSF74942">
    <property type="entry name" value="YhbC-like, C-terminal domain"/>
    <property type="match status" value="1"/>
</dbReference>
<protein>
    <recommendedName>
        <fullName evidence="3">Ribosome maturation factor RimP</fullName>
    </recommendedName>
</protein>
<dbReference type="Pfam" id="PF02576">
    <property type="entry name" value="RimP_N"/>
    <property type="match status" value="1"/>
</dbReference>
<dbReference type="CDD" id="cd01734">
    <property type="entry name" value="YlxS_C"/>
    <property type="match status" value="1"/>
</dbReference>
<dbReference type="InterPro" id="IPR003728">
    <property type="entry name" value="Ribosome_maturation_RimP"/>
</dbReference>
<proteinExistence type="inferred from homology"/>
<accession>A0A6N7IXC2</accession>
<evidence type="ECO:0000259" key="4">
    <source>
        <dbReference type="Pfam" id="PF02576"/>
    </source>
</evidence>
<evidence type="ECO:0000256" key="3">
    <source>
        <dbReference type="HAMAP-Rule" id="MF_01077"/>
    </source>
</evidence>
<dbReference type="InterPro" id="IPR028998">
    <property type="entry name" value="RimP_C"/>
</dbReference>
<feature type="domain" description="Ribosome maturation factor RimP C-terminal" evidence="5">
    <location>
        <begin position="88"/>
        <end position="152"/>
    </location>
</feature>
<dbReference type="InterPro" id="IPR035956">
    <property type="entry name" value="RimP_N_sf"/>
</dbReference>
<dbReference type="AlphaFoldDB" id="A0A6N7IXC2"/>
<dbReference type="Gene3D" id="3.30.300.70">
    <property type="entry name" value="RimP-like superfamily, N-terminal"/>
    <property type="match status" value="1"/>
</dbReference>
<dbReference type="Gene3D" id="2.30.30.180">
    <property type="entry name" value="Ribosome maturation factor RimP, C-terminal domain"/>
    <property type="match status" value="1"/>
</dbReference>
<evidence type="ECO:0000256" key="1">
    <source>
        <dbReference type="ARBA" id="ARBA00022490"/>
    </source>
</evidence>
<dbReference type="FunFam" id="3.30.300.70:FF:000001">
    <property type="entry name" value="Ribosome maturation factor RimP"/>
    <property type="match status" value="1"/>
</dbReference>
<keyword evidence="7" id="KW-1185">Reference proteome</keyword>
<dbReference type="Proteomes" id="UP000460257">
    <property type="component" value="Unassembled WGS sequence"/>
</dbReference>
<evidence type="ECO:0000259" key="5">
    <source>
        <dbReference type="Pfam" id="PF17384"/>
    </source>
</evidence>
<dbReference type="InterPro" id="IPR028989">
    <property type="entry name" value="RimP_N"/>
</dbReference>
<comment type="caution">
    <text evidence="6">The sequence shown here is derived from an EMBL/GenBank/DDBJ whole genome shotgun (WGS) entry which is preliminary data.</text>
</comment>